<keyword evidence="2" id="KW-1185">Reference proteome</keyword>
<organism evidence="1 2">
    <name type="scientific">Pelosinus propionicus DSM 13327</name>
    <dbReference type="NCBI Taxonomy" id="1123291"/>
    <lineage>
        <taxon>Bacteria</taxon>
        <taxon>Bacillati</taxon>
        <taxon>Bacillota</taxon>
        <taxon>Negativicutes</taxon>
        <taxon>Selenomonadales</taxon>
        <taxon>Sporomusaceae</taxon>
        <taxon>Pelosinus</taxon>
    </lineage>
</organism>
<name>A0A1I4Q8B4_9FIRM</name>
<gene>
    <name evidence="1" type="ORF">SAMN04490355_108810</name>
</gene>
<dbReference type="STRING" id="1123291.SAMN04490355_108810"/>
<proteinExistence type="predicted"/>
<protein>
    <submittedName>
        <fullName evidence="1">Uncharacterized protein</fullName>
    </submittedName>
</protein>
<evidence type="ECO:0000313" key="1">
    <source>
        <dbReference type="EMBL" id="SFM36328.1"/>
    </source>
</evidence>
<sequence>MAILPFKSGAWPCNSKLSYDRAFPACLFPRERSIKQEWGSFSDISVIAPALQVAAVNISAGYYSEHSRHEYVNLRVMEKNIERVGNMLSTPSEKFEYIEAVSFRRNLWGGSYYEEILDFERYYHGVNDSEIKTLLPLPDTAYVILPNCDMEECDGQYLLDSKGHVYEFLYDLGVAVAMNSCEARSENGMPVRFKEQDAIEVEVVPVEFVFDAYEDLG</sequence>
<reference evidence="2" key="1">
    <citation type="submission" date="2016-10" db="EMBL/GenBank/DDBJ databases">
        <authorList>
            <person name="Varghese N."/>
            <person name="Submissions S."/>
        </authorList>
    </citation>
    <scope>NUCLEOTIDE SEQUENCE [LARGE SCALE GENOMIC DNA]</scope>
    <source>
        <strain evidence="2">DSM 13327</strain>
    </source>
</reference>
<dbReference type="Proteomes" id="UP000199520">
    <property type="component" value="Unassembled WGS sequence"/>
</dbReference>
<dbReference type="AlphaFoldDB" id="A0A1I4Q8B4"/>
<accession>A0A1I4Q8B4</accession>
<evidence type="ECO:0000313" key="2">
    <source>
        <dbReference type="Proteomes" id="UP000199520"/>
    </source>
</evidence>
<dbReference type="EMBL" id="FOTS01000088">
    <property type="protein sequence ID" value="SFM36328.1"/>
    <property type="molecule type" value="Genomic_DNA"/>
</dbReference>